<dbReference type="Gene3D" id="3.30.497.10">
    <property type="entry name" value="Antithrombin, subunit I, domain 2"/>
    <property type="match status" value="1"/>
</dbReference>
<comment type="similarity">
    <text evidence="1">Belongs to the serpin family.</text>
</comment>
<dbReference type="InterPro" id="IPR000215">
    <property type="entry name" value="Serpin_fam"/>
</dbReference>
<evidence type="ECO:0000256" key="3">
    <source>
        <dbReference type="ARBA" id="ARBA00022900"/>
    </source>
</evidence>
<evidence type="ECO:0000256" key="1">
    <source>
        <dbReference type="ARBA" id="ARBA00009500"/>
    </source>
</evidence>
<reference evidence="5" key="1">
    <citation type="journal article" date="2013" name="BMC Genomics">
        <title>Unscrambling butterfly oogenesis.</title>
        <authorList>
            <person name="Carter J.M."/>
            <person name="Baker S.C."/>
            <person name="Pink R."/>
            <person name="Carter D.R."/>
            <person name="Collins A."/>
            <person name="Tomlin J."/>
            <person name="Gibbs M."/>
            <person name="Breuker C.J."/>
        </authorList>
    </citation>
    <scope>NUCLEOTIDE SEQUENCE</scope>
    <source>
        <tissue evidence="5">Ovary</tissue>
    </source>
</reference>
<evidence type="ECO:0000313" key="5">
    <source>
        <dbReference type="EMBL" id="JAA84146.1"/>
    </source>
</evidence>
<name>S4NYQ9_9NEOP</name>
<dbReference type="AlphaFoldDB" id="S4NYQ9"/>
<dbReference type="PANTHER" id="PTHR11461:SF211">
    <property type="entry name" value="GH10112P-RELATED"/>
    <property type="match status" value="1"/>
</dbReference>
<keyword evidence="2" id="KW-0646">Protease inhibitor</keyword>
<keyword evidence="3" id="KW-0722">Serine protease inhibitor</keyword>
<dbReference type="GO" id="GO:0005615">
    <property type="term" value="C:extracellular space"/>
    <property type="evidence" value="ECO:0007669"/>
    <property type="project" value="InterPro"/>
</dbReference>
<reference evidence="5" key="2">
    <citation type="submission" date="2013-05" db="EMBL/GenBank/DDBJ databases">
        <authorList>
            <person name="Carter J.-M."/>
            <person name="Baker S.C."/>
            <person name="Pink R."/>
            <person name="Carter D.R.F."/>
            <person name="Collins A."/>
            <person name="Tomlin J."/>
            <person name="Gibbs M."/>
            <person name="Breuker C.J."/>
        </authorList>
    </citation>
    <scope>NUCLEOTIDE SEQUENCE</scope>
    <source>
        <tissue evidence="5">Ovary</tissue>
    </source>
</reference>
<evidence type="ECO:0000259" key="4">
    <source>
        <dbReference type="Pfam" id="PF00079"/>
    </source>
</evidence>
<dbReference type="SUPFAM" id="SSF56574">
    <property type="entry name" value="Serpins"/>
    <property type="match status" value="1"/>
</dbReference>
<dbReference type="InterPro" id="IPR042178">
    <property type="entry name" value="Serpin_sf_1"/>
</dbReference>
<dbReference type="GO" id="GO:0004867">
    <property type="term" value="F:serine-type endopeptidase inhibitor activity"/>
    <property type="evidence" value="ECO:0007669"/>
    <property type="project" value="UniProtKB-KW"/>
</dbReference>
<dbReference type="EMBL" id="GAIX01008414">
    <property type="protein sequence ID" value="JAA84146.1"/>
    <property type="molecule type" value="Transcribed_RNA"/>
</dbReference>
<feature type="domain" description="Serpin" evidence="4">
    <location>
        <begin position="13"/>
        <end position="95"/>
    </location>
</feature>
<dbReference type="Pfam" id="PF00079">
    <property type="entry name" value="Serpin"/>
    <property type="match status" value="1"/>
</dbReference>
<proteinExistence type="inferred from homology"/>
<organism evidence="5">
    <name type="scientific">Pararge aegeria</name>
    <name type="common">speckled wood butterfly</name>
    <dbReference type="NCBI Taxonomy" id="116150"/>
    <lineage>
        <taxon>Eukaryota</taxon>
        <taxon>Metazoa</taxon>
        <taxon>Ecdysozoa</taxon>
        <taxon>Arthropoda</taxon>
        <taxon>Hexapoda</taxon>
        <taxon>Insecta</taxon>
        <taxon>Pterygota</taxon>
        <taxon>Neoptera</taxon>
        <taxon>Endopterygota</taxon>
        <taxon>Lepidoptera</taxon>
        <taxon>Glossata</taxon>
        <taxon>Ditrysia</taxon>
        <taxon>Papilionoidea</taxon>
        <taxon>Nymphalidae</taxon>
        <taxon>Satyrinae</taxon>
        <taxon>Satyrini</taxon>
        <taxon>Parargina</taxon>
        <taxon>Pararge</taxon>
    </lineage>
</organism>
<feature type="non-terminal residue" evidence="5">
    <location>
        <position position="96"/>
    </location>
</feature>
<dbReference type="InterPro" id="IPR023796">
    <property type="entry name" value="Serpin_dom"/>
</dbReference>
<sequence>MLDKLKDSNYEYPLSNILSNLKSVNLDLSLPIFNSSTTTDLKDMLSKANAGALFKATNSDLTGIFKDPVPTYVSSATQKAMIIVNESGSEAAAANA</sequence>
<accession>S4NYQ9</accession>
<evidence type="ECO:0000256" key="2">
    <source>
        <dbReference type="ARBA" id="ARBA00022690"/>
    </source>
</evidence>
<protein>
    <submittedName>
        <fullName evidence="5">Alaserpin</fullName>
    </submittedName>
</protein>
<dbReference type="PANTHER" id="PTHR11461">
    <property type="entry name" value="SERINE PROTEASE INHIBITOR, SERPIN"/>
    <property type="match status" value="1"/>
</dbReference>
<dbReference type="InterPro" id="IPR036186">
    <property type="entry name" value="Serpin_sf"/>
</dbReference>